<dbReference type="GO" id="GO:0008449">
    <property type="term" value="F:N-acetylglucosamine-6-sulfatase activity"/>
    <property type="evidence" value="ECO:0007669"/>
    <property type="project" value="InterPro"/>
</dbReference>
<dbReference type="PIRSF" id="PIRSF036666">
    <property type="entry name" value="G6S"/>
    <property type="match status" value="1"/>
</dbReference>
<keyword evidence="2 6" id="KW-0732">Signal</keyword>
<evidence type="ECO:0000256" key="2">
    <source>
        <dbReference type="ARBA" id="ARBA00022729"/>
    </source>
</evidence>
<dbReference type="AlphaFoldDB" id="A0AAD5H5T5"/>
<dbReference type="PROSITE" id="PS00149">
    <property type="entry name" value="SULFATASE_2"/>
    <property type="match status" value="1"/>
</dbReference>
<dbReference type="CDD" id="cd16147">
    <property type="entry name" value="G6S"/>
    <property type="match status" value="1"/>
</dbReference>
<comment type="caution">
    <text evidence="8">The sequence shown here is derived from an EMBL/GenBank/DDBJ whole genome shotgun (WGS) entry which is preliminary data.</text>
</comment>
<dbReference type="Proteomes" id="UP001205105">
    <property type="component" value="Unassembled WGS sequence"/>
</dbReference>
<sequence length="598" mass="66783">MRAVLLLALVALAAARVEPEGLLYPERLPADAPKRRPNIIQILTDDQDAHMGGDWWQPGLRKHLANEGLNFTNYITNFAVCCPSRATILAGQCAHNTGVVGLGGDRGMLNPLGGFQRFVDMGLEERTAAYVLQQAGYRTGLVGKYLNGYTSQTAWHVPKGWDRWFAFGEIDYYNFTISDQGANKLYGTEPEDYSTDVLTAEAVKFIQQARDDDRPFFLYLAPYACHRPHIPAPRHIGKYKGLKIPRVPSWNASEQHTRQKVSFMRDLPPLDHETADALDFEYQTRAETLLAVDDMIEAVIGALKELGELDNTYIFYTADNGYKLGHHRLSGKITAYENDIRLPFFARGPGVPRGLVLPHLVGNVDLAPTWLDVAGVKDPYAAQRDGISLGPLLRGEAAALENPDTHRVGILIEKPVTTAFLDLHVSILVPEARPGALDLFEGRRPRRLANGSWPQQVLDFEFQSRHFNERAAARLSDKSAWYYGYEKEAGFRKYIELALQNGISLEGLIKGSNEEFPVAYYGLRTYSRGGTYKLIQYPNGYELYDLTADPHEVHNIYSTAPRELVAELETTLAGLKDCKGASCRVRSISAVSANPLRR</sequence>
<comment type="similarity">
    <text evidence="1">Belongs to the sulfatase family.</text>
</comment>
<comment type="PTM">
    <text evidence="5">The conversion to 3-oxoalanine (also known as C-formylglycine, FGly), of a serine or cysteine residue in prokaryotes and of a cysteine residue in eukaryotes, is critical for catalytic activity.</text>
</comment>
<dbReference type="EMBL" id="JADXDR010000080">
    <property type="protein sequence ID" value="KAI7840427.1"/>
    <property type="molecule type" value="Genomic_DNA"/>
</dbReference>
<keyword evidence="3" id="KW-0378">Hydrolase</keyword>
<name>A0AAD5H5T5_9CHLO</name>
<evidence type="ECO:0000256" key="6">
    <source>
        <dbReference type="SAM" id="SignalP"/>
    </source>
</evidence>
<evidence type="ECO:0000313" key="9">
    <source>
        <dbReference type="Proteomes" id="UP001205105"/>
    </source>
</evidence>
<proteinExistence type="inferred from homology"/>
<dbReference type="PANTHER" id="PTHR43108">
    <property type="entry name" value="N-ACETYLGLUCOSAMINE-6-SULFATASE FAMILY MEMBER"/>
    <property type="match status" value="1"/>
</dbReference>
<dbReference type="InterPro" id="IPR024607">
    <property type="entry name" value="Sulfatase_CS"/>
</dbReference>
<feature type="domain" description="Sulfatase N-terminal" evidence="7">
    <location>
        <begin position="37"/>
        <end position="376"/>
    </location>
</feature>
<evidence type="ECO:0000256" key="5">
    <source>
        <dbReference type="PIRSR" id="PIRSR036666-50"/>
    </source>
</evidence>
<dbReference type="PROSITE" id="PS00523">
    <property type="entry name" value="SULFATASE_1"/>
    <property type="match status" value="1"/>
</dbReference>
<protein>
    <recommendedName>
        <fullName evidence="7">Sulfatase N-terminal domain-containing protein</fullName>
    </recommendedName>
</protein>
<keyword evidence="9" id="KW-1185">Reference proteome</keyword>
<dbReference type="GO" id="GO:0030203">
    <property type="term" value="P:glycosaminoglycan metabolic process"/>
    <property type="evidence" value="ECO:0007669"/>
    <property type="project" value="InterPro"/>
</dbReference>
<dbReference type="InterPro" id="IPR017850">
    <property type="entry name" value="Alkaline_phosphatase_core_sf"/>
</dbReference>
<evidence type="ECO:0000313" key="8">
    <source>
        <dbReference type="EMBL" id="KAI7840427.1"/>
    </source>
</evidence>
<dbReference type="PANTHER" id="PTHR43108:SF8">
    <property type="entry name" value="SD21168P"/>
    <property type="match status" value="1"/>
</dbReference>
<dbReference type="Pfam" id="PF00884">
    <property type="entry name" value="Sulfatase"/>
    <property type="match status" value="1"/>
</dbReference>
<feature type="modified residue" description="3-oxoalanine (Cys)" evidence="5">
    <location>
        <position position="81"/>
    </location>
</feature>
<evidence type="ECO:0000256" key="4">
    <source>
        <dbReference type="ARBA" id="ARBA00023180"/>
    </source>
</evidence>
<feature type="chain" id="PRO_5042057473" description="Sulfatase N-terminal domain-containing protein" evidence="6">
    <location>
        <begin position="16"/>
        <end position="598"/>
    </location>
</feature>
<gene>
    <name evidence="8" type="ORF">COHA_005857</name>
</gene>
<dbReference type="SUPFAM" id="SSF53649">
    <property type="entry name" value="Alkaline phosphatase-like"/>
    <property type="match status" value="1"/>
</dbReference>
<dbReference type="InterPro" id="IPR012251">
    <property type="entry name" value="GlcNAc_6-SO4ase"/>
</dbReference>
<accession>A0AAD5H5T5</accession>
<evidence type="ECO:0000256" key="3">
    <source>
        <dbReference type="ARBA" id="ARBA00022801"/>
    </source>
</evidence>
<evidence type="ECO:0000259" key="7">
    <source>
        <dbReference type="Pfam" id="PF00884"/>
    </source>
</evidence>
<organism evidence="8 9">
    <name type="scientific">Chlorella ohadii</name>
    <dbReference type="NCBI Taxonomy" id="2649997"/>
    <lineage>
        <taxon>Eukaryota</taxon>
        <taxon>Viridiplantae</taxon>
        <taxon>Chlorophyta</taxon>
        <taxon>core chlorophytes</taxon>
        <taxon>Trebouxiophyceae</taxon>
        <taxon>Chlorellales</taxon>
        <taxon>Chlorellaceae</taxon>
        <taxon>Chlorella clade</taxon>
        <taxon>Chlorella</taxon>
    </lineage>
</organism>
<keyword evidence="4" id="KW-0325">Glycoprotein</keyword>
<evidence type="ECO:0000256" key="1">
    <source>
        <dbReference type="ARBA" id="ARBA00008779"/>
    </source>
</evidence>
<dbReference type="Gene3D" id="3.40.720.10">
    <property type="entry name" value="Alkaline Phosphatase, subunit A"/>
    <property type="match status" value="2"/>
</dbReference>
<feature type="signal peptide" evidence="6">
    <location>
        <begin position="1"/>
        <end position="15"/>
    </location>
</feature>
<dbReference type="InterPro" id="IPR000917">
    <property type="entry name" value="Sulfatase_N"/>
</dbReference>
<reference evidence="8" key="1">
    <citation type="submission" date="2020-11" db="EMBL/GenBank/DDBJ databases">
        <title>Chlorella ohadii genome sequencing and assembly.</title>
        <authorList>
            <person name="Murik O."/>
            <person name="Treves H."/>
            <person name="Kedem I."/>
            <person name="Shotland Y."/>
            <person name="Kaplan A."/>
        </authorList>
    </citation>
    <scope>NUCLEOTIDE SEQUENCE</scope>
    <source>
        <strain evidence="8">1</strain>
    </source>
</reference>